<organism evidence="2 3">
    <name type="scientific">Novosphingobium sediminis</name>
    <dbReference type="NCBI Taxonomy" id="707214"/>
    <lineage>
        <taxon>Bacteria</taxon>
        <taxon>Pseudomonadati</taxon>
        <taxon>Pseudomonadota</taxon>
        <taxon>Alphaproteobacteria</taxon>
        <taxon>Sphingomonadales</taxon>
        <taxon>Sphingomonadaceae</taxon>
        <taxon>Novosphingobium</taxon>
    </lineage>
</organism>
<evidence type="ECO:0000256" key="1">
    <source>
        <dbReference type="SAM" id="Phobius"/>
    </source>
</evidence>
<dbReference type="EMBL" id="BJYR01000027">
    <property type="protein sequence ID" value="GEO01836.1"/>
    <property type="molecule type" value="Genomic_DNA"/>
</dbReference>
<keyword evidence="1" id="KW-0812">Transmembrane</keyword>
<name>A0A512AQ46_9SPHN</name>
<reference evidence="2 3" key="1">
    <citation type="submission" date="2019-07" db="EMBL/GenBank/DDBJ databases">
        <title>Whole genome shotgun sequence of Novosphingobium sediminis NBRC 106119.</title>
        <authorList>
            <person name="Hosoyama A."/>
            <person name="Uohara A."/>
            <person name="Ohji S."/>
            <person name="Ichikawa N."/>
        </authorList>
    </citation>
    <scope>NUCLEOTIDE SEQUENCE [LARGE SCALE GENOMIC DNA]</scope>
    <source>
        <strain evidence="2 3">NBRC 106119</strain>
    </source>
</reference>
<accession>A0A512AQ46</accession>
<keyword evidence="1" id="KW-0472">Membrane</keyword>
<evidence type="ECO:0008006" key="4">
    <source>
        <dbReference type="Google" id="ProtNLM"/>
    </source>
</evidence>
<evidence type="ECO:0000313" key="2">
    <source>
        <dbReference type="EMBL" id="GEO01836.1"/>
    </source>
</evidence>
<feature type="transmembrane region" description="Helical" evidence="1">
    <location>
        <begin position="62"/>
        <end position="82"/>
    </location>
</feature>
<sequence length="114" mass="10978">MQSLTLPRRASATGLGPKKLGSALSIAIPVAVAALAASAAYAGADTTFTPALTKFTDFLEGSGGKIITVLSLAGGLIGLASGRFSLGQVAVPVGVGIGVGTGVPIVTSVVTAVI</sequence>
<evidence type="ECO:0000313" key="3">
    <source>
        <dbReference type="Proteomes" id="UP000321464"/>
    </source>
</evidence>
<dbReference type="AlphaFoldDB" id="A0A512AQ46"/>
<proteinExistence type="predicted"/>
<comment type="caution">
    <text evidence="2">The sequence shown here is derived from an EMBL/GenBank/DDBJ whole genome shotgun (WGS) entry which is preliminary data.</text>
</comment>
<dbReference type="RefSeq" id="WP_147161149.1">
    <property type="nucleotide sequence ID" value="NZ_BJYR01000027.1"/>
</dbReference>
<gene>
    <name evidence="2" type="ORF">NSE01_36680</name>
</gene>
<dbReference type="Proteomes" id="UP000321464">
    <property type="component" value="Unassembled WGS sequence"/>
</dbReference>
<keyword evidence="3" id="KW-1185">Reference proteome</keyword>
<protein>
    <recommendedName>
        <fullName evidence="4">Conjugative transfer protein TraA</fullName>
    </recommendedName>
</protein>
<feature type="transmembrane region" description="Helical" evidence="1">
    <location>
        <begin position="89"/>
        <end position="113"/>
    </location>
</feature>
<feature type="transmembrane region" description="Helical" evidence="1">
    <location>
        <begin position="20"/>
        <end position="42"/>
    </location>
</feature>
<keyword evidence="1" id="KW-1133">Transmembrane helix</keyword>